<reference evidence="2 3" key="1">
    <citation type="submission" date="2023-02" db="EMBL/GenBank/DDBJ databases">
        <title>Genome sequence of Sphingomonas naphthae.</title>
        <authorList>
            <person name="Kim S."/>
            <person name="Heo J."/>
            <person name="Kwon S.-W."/>
        </authorList>
    </citation>
    <scope>NUCLEOTIDE SEQUENCE [LARGE SCALE GENOMIC DNA]</scope>
    <source>
        <strain evidence="2 3">KACC 18716</strain>
    </source>
</reference>
<name>A0ABY7TL42_9SPHN</name>
<feature type="domain" description="DUF6456" evidence="1">
    <location>
        <begin position="24"/>
        <end position="148"/>
    </location>
</feature>
<protein>
    <submittedName>
        <fullName evidence="2">DUF6456 domain-containing protein</fullName>
    </submittedName>
</protein>
<sequence>MAQGKRLLVERPMPGDASGRRRVTVNLAESPLGWLRARGQVSDRQYEAGERLRADWTVAELGPRVTMRWELGARSTGEGLDPTMAQISARRRFEGALAQAGPGLKDIAWRVICAGEGMEAAESALGWPKRAGRLVLLMALDRVADYYGLG</sequence>
<dbReference type="Pfam" id="PF20057">
    <property type="entry name" value="DUF6456"/>
    <property type="match status" value="1"/>
</dbReference>
<evidence type="ECO:0000313" key="2">
    <source>
        <dbReference type="EMBL" id="WCT73665.1"/>
    </source>
</evidence>
<dbReference type="RefSeq" id="WP_273688087.1">
    <property type="nucleotide sequence ID" value="NZ_CP117411.1"/>
</dbReference>
<organism evidence="2 3">
    <name type="scientific">Sphingomonas naphthae</name>
    <dbReference type="NCBI Taxonomy" id="1813468"/>
    <lineage>
        <taxon>Bacteria</taxon>
        <taxon>Pseudomonadati</taxon>
        <taxon>Pseudomonadota</taxon>
        <taxon>Alphaproteobacteria</taxon>
        <taxon>Sphingomonadales</taxon>
        <taxon>Sphingomonadaceae</taxon>
        <taxon>Sphingomonas</taxon>
    </lineage>
</organism>
<proteinExistence type="predicted"/>
<dbReference type="InterPro" id="IPR045599">
    <property type="entry name" value="DUF6456"/>
</dbReference>
<evidence type="ECO:0000259" key="1">
    <source>
        <dbReference type="Pfam" id="PF20057"/>
    </source>
</evidence>
<keyword evidence="3" id="KW-1185">Reference proteome</keyword>
<dbReference type="EMBL" id="CP117411">
    <property type="protein sequence ID" value="WCT73665.1"/>
    <property type="molecule type" value="Genomic_DNA"/>
</dbReference>
<evidence type="ECO:0000313" key="3">
    <source>
        <dbReference type="Proteomes" id="UP001220395"/>
    </source>
</evidence>
<gene>
    <name evidence="2" type="ORF">PQ455_00080</name>
</gene>
<dbReference type="Proteomes" id="UP001220395">
    <property type="component" value="Chromosome"/>
</dbReference>
<accession>A0ABY7TL42</accession>